<dbReference type="RefSeq" id="WP_284718931.1">
    <property type="nucleotide sequence ID" value="NZ_PGFT01000001.1"/>
</dbReference>
<organism evidence="1 2">
    <name type="scientific">Psychrobacter pocilloporae</name>
    <dbReference type="NCBI Taxonomy" id="1775882"/>
    <lineage>
        <taxon>Bacteria</taxon>
        <taxon>Pseudomonadati</taxon>
        <taxon>Pseudomonadota</taxon>
        <taxon>Gammaproteobacteria</taxon>
        <taxon>Moraxellales</taxon>
        <taxon>Moraxellaceae</taxon>
        <taxon>Psychrobacter</taxon>
    </lineage>
</organism>
<gene>
    <name evidence="1" type="ORF">CUR83_01700</name>
</gene>
<reference evidence="1 2" key="1">
    <citation type="submission" date="2017-11" db="EMBL/GenBank/DDBJ databases">
        <title>Whole genome sequencing of Psychrobacter pocilloporae S6-60T(=JCM 31058T=LMG 29157T).</title>
        <authorList>
            <person name="Das S.K."/>
        </authorList>
    </citation>
    <scope>NUCLEOTIDE SEQUENCE [LARGE SCALE GENOMIC DNA]</scope>
    <source>
        <strain evidence="1 2">S6-60</strain>
    </source>
</reference>
<proteinExistence type="predicted"/>
<accession>A0ABT6IQQ9</accession>
<dbReference type="Proteomes" id="UP001243298">
    <property type="component" value="Unassembled WGS sequence"/>
</dbReference>
<evidence type="ECO:0000313" key="1">
    <source>
        <dbReference type="EMBL" id="MDH4903806.1"/>
    </source>
</evidence>
<dbReference type="EMBL" id="PGFT01000001">
    <property type="protein sequence ID" value="MDH4903806.1"/>
    <property type="molecule type" value="Genomic_DNA"/>
</dbReference>
<sequence length="141" mass="17037">MKNRGLIMTVRKYGECKDIFWDEMSFNYSLEELCIWDIEKYWSLEYFLIKLCASLQGNEVLYRKFAADLYYLGHSINNLITNQMHPSECHILEKFNEDEACECRDRFNHIMKILWGRIPFDFHDYMITSNPLIQDELNLSR</sequence>
<evidence type="ECO:0000313" key="2">
    <source>
        <dbReference type="Proteomes" id="UP001243298"/>
    </source>
</evidence>
<protein>
    <submittedName>
        <fullName evidence="1">Uncharacterized protein</fullName>
    </submittedName>
</protein>
<comment type="caution">
    <text evidence="1">The sequence shown here is derived from an EMBL/GenBank/DDBJ whole genome shotgun (WGS) entry which is preliminary data.</text>
</comment>
<name>A0ABT6IQQ9_9GAMM</name>
<keyword evidence="2" id="KW-1185">Reference proteome</keyword>